<dbReference type="AlphaFoldDB" id="C6TMR8"/>
<accession>C6TMR8</accession>
<reference evidence="1" key="1">
    <citation type="submission" date="2009-08" db="EMBL/GenBank/DDBJ databases">
        <authorList>
            <person name="Cheung F."/>
            <person name="Xiao Y."/>
            <person name="Chan A."/>
            <person name="Moskal W."/>
            <person name="Town C.D."/>
        </authorList>
    </citation>
    <scope>NUCLEOTIDE SEQUENCE</scope>
</reference>
<protein>
    <submittedName>
        <fullName evidence="1">Uncharacterized protein</fullName>
    </submittedName>
</protein>
<dbReference type="EMBL" id="BT099027">
    <property type="protein sequence ID" value="ACU24210.1"/>
    <property type="molecule type" value="mRNA"/>
</dbReference>
<evidence type="ECO:0000313" key="1">
    <source>
        <dbReference type="EMBL" id="ACU24210.1"/>
    </source>
</evidence>
<organism evidence="1">
    <name type="scientific">Glycine max</name>
    <name type="common">Soybean</name>
    <name type="synonym">Glycine hispida</name>
    <dbReference type="NCBI Taxonomy" id="3847"/>
    <lineage>
        <taxon>Eukaryota</taxon>
        <taxon>Viridiplantae</taxon>
        <taxon>Streptophyta</taxon>
        <taxon>Embryophyta</taxon>
        <taxon>Tracheophyta</taxon>
        <taxon>Spermatophyta</taxon>
        <taxon>Magnoliopsida</taxon>
        <taxon>eudicotyledons</taxon>
        <taxon>Gunneridae</taxon>
        <taxon>Pentapetalae</taxon>
        <taxon>rosids</taxon>
        <taxon>fabids</taxon>
        <taxon>Fabales</taxon>
        <taxon>Fabaceae</taxon>
        <taxon>Papilionoideae</taxon>
        <taxon>50 kb inversion clade</taxon>
        <taxon>NPAAA clade</taxon>
        <taxon>indigoferoid/millettioid clade</taxon>
        <taxon>Phaseoleae</taxon>
        <taxon>Glycine</taxon>
        <taxon>Glycine subgen. Soja</taxon>
    </lineage>
</organism>
<name>C6TMR8_SOYBN</name>
<proteinExistence type="evidence at transcript level"/>
<sequence>MCRSPNGINDQPPGVPLRVERPVTPLGVEVGAEGVVGPLGVFGGDHVGVGVEEDGF</sequence>